<keyword evidence="4 5" id="KW-0472">Membrane</keyword>
<evidence type="ECO:0000256" key="5">
    <source>
        <dbReference type="SAM" id="Phobius"/>
    </source>
</evidence>
<evidence type="ECO:0000313" key="6">
    <source>
        <dbReference type="EMBL" id="AGA91335.1"/>
    </source>
</evidence>
<dbReference type="Proteomes" id="UP000010816">
    <property type="component" value="Chromosome"/>
</dbReference>
<comment type="subcellular location">
    <subcellularLocation>
        <location evidence="1">Membrane</location>
        <topology evidence="1">Multi-pass membrane protein</topology>
    </subcellularLocation>
</comment>
<feature type="transmembrane region" description="Helical" evidence="5">
    <location>
        <begin position="228"/>
        <end position="245"/>
    </location>
</feature>
<evidence type="ECO:0000256" key="3">
    <source>
        <dbReference type="ARBA" id="ARBA00022989"/>
    </source>
</evidence>
<gene>
    <name evidence="6" type="ORF">Thimo_2611</name>
</gene>
<keyword evidence="7" id="KW-1185">Reference proteome</keyword>
<dbReference type="KEGG" id="tmb:Thimo_2611"/>
<feature type="transmembrane region" description="Helical" evidence="5">
    <location>
        <begin position="12"/>
        <end position="34"/>
    </location>
</feature>
<dbReference type="InterPro" id="IPR052951">
    <property type="entry name" value="Tellurite_res_ion_channel"/>
</dbReference>
<feature type="transmembrane region" description="Helical" evidence="5">
    <location>
        <begin position="144"/>
        <end position="165"/>
    </location>
</feature>
<feature type="transmembrane region" description="Helical" evidence="5">
    <location>
        <begin position="111"/>
        <end position="132"/>
    </location>
</feature>
<evidence type="ECO:0000313" key="7">
    <source>
        <dbReference type="Proteomes" id="UP000010816"/>
    </source>
</evidence>
<dbReference type="Gene3D" id="1.50.10.150">
    <property type="entry name" value="Voltage-dependent anion channel"/>
    <property type="match status" value="1"/>
</dbReference>
<dbReference type="GO" id="GO:0005886">
    <property type="term" value="C:plasma membrane"/>
    <property type="evidence" value="ECO:0007669"/>
    <property type="project" value="TreeGrafter"/>
</dbReference>
<feature type="transmembrane region" description="Helical" evidence="5">
    <location>
        <begin position="204"/>
        <end position="222"/>
    </location>
</feature>
<feature type="transmembrane region" description="Helical" evidence="5">
    <location>
        <begin position="284"/>
        <end position="306"/>
    </location>
</feature>
<proteinExistence type="predicted"/>
<dbReference type="PANTHER" id="PTHR37955">
    <property type="entry name" value="TELLURITE RESISTANCE PROTEIN TEHA"/>
    <property type="match status" value="1"/>
</dbReference>
<dbReference type="GO" id="GO:0046583">
    <property type="term" value="F:monoatomic cation efflux transmembrane transporter activity"/>
    <property type="evidence" value="ECO:0007669"/>
    <property type="project" value="TreeGrafter"/>
</dbReference>
<reference evidence="6 7" key="1">
    <citation type="submission" date="2011-09" db="EMBL/GenBank/DDBJ databases">
        <title>Complete sequence of chromosome of Thioflavicoccus mobilis 8321.</title>
        <authorList>
            <consortium name="US DOE Joint Genome Institute"/>
            <person name="Lucas S."/>
            <person name="Han J."/>
            <person name="Lapidus A."/>
            <person name="Cheng J.-F."/>
            <person name="Goodwin L."/>
            <person name="Pitluck S."/>
            <person name="Peters L."/>
            <person name="Ovchinnikova G."/>
            <person name="Lu M."/>
            <person name="Detter J.C."/>
            <person name="Han C."/>
            <person name="Tapia R."/>
            <person name="Land M."/>
            <person name="Hauser L."/>
            <person name="Kyrpides N."/>
            <person name="Ivanova N."/>
            <person name="Pagani I."/>
            <person name="Vogl K."/>
            <person name="Liu Z."/>
            <person name="Imhoff J."/>
            <person name="Thiel V."/>
            <person name="Frigaard N.-U."/>
            <person name="Bryant D."/>
            <person name="Woyke T."/>
        </authorList>
    </citation>
    <scope>NUCLEOTIDE SEQUENCE [LARGE SCALE GENOMIC DNA]</scope>
    <source>
        <strain evidence="6 7">8321</strain>
    </source>
</reference>
<evidence type="ECO:0000256" key="2">
    <source>
        <dbReference type="ARBA" id="ARBA00022692"/>
    </source>
</evidence>
<dbReference type="CDD" id="cd09323">
    <property type="entry name" value="TDT_SLAC1_like"/>
    <property type="match status" value="1"/>
</dbReference>
<dbReference type="InterPro" id="IPR004695">
    <property type="entry name" value="SLAC1/Mae1/Ssu1/TehA"/>
</dbReference>
<dbReference type="AlphaFoldDB" id="L0H126"/>
<dbReference type="InterPro" id="IPR038665">
    <property type="entry name" value="Voltage-dep_anion_channel_sf"/>
</dbReference>
<dbReference type="HOGENOM" id="CLU_044414_0_0_6"/>
<name>L0H126_9GAMM</name>
<feature type="transmembrane region" description="Helical" evidence="5">
    <location>
        <begin position="171"/>
        <end position="192"/>
    </location>
</feature>
<dbReference type="RefSeq" id="WP_015281468.1">
    <property type="nucleotide sequence ID" value="NC_019940.1"/>
</dbReference>
<sequence length="322" mass="35899">MTASSPESRLAHFPVAFFAMVMGLSGLAIAWHNAEVGFDLPWHISAGLLLVAATAFVVLLLLFTTKLLRHPAAVRQELAHPVQLNFFPTISISLILLGIATLPYWPMAAKILWLLGASLHLIFTLYVLGVWIHQDQFEIHHINPAWFIPVVGNVLVPIAGVPLGFAEPSWLFFSVGILFWLVLFTIIFYRILFHHPLPERLMPTFFILIAPPAVGFIAYTQLTGNLDPFARLLYYSGLFLTLLLATQVGRFARLPFFLSWWAYSFPLAAITIATLTMYDQTGATGFILLSWLLLAVVSVVVAYLFVRTAVAVFHRQVCVPAV</sequence>
<dbReference type="eggNOG" id="COG1275">
    <property type="taxonomic scope" value="Bacteria"/>
</dbReference>
<organism evidence="6 7">
    <name type="scientific">Thioflavicoccus mobilis 8321</name>
    <dbReference type="NCBI Taxonomy" id="765912"/>
    <lineage>
        <taxon>Bacteria</taxon>
        <taxon>Pseudomonadati</taxon>
        <taxon>Pseudomonadota</taxon>
        <taxon>Gammaproteobacteria</taxon>
        <taxon>Chromatiales</taxon>
        <taxon>Chromatiaceae</taxon>
        <taxon>Thioflavicoccus</taxon>
    </lineage>
</organism>
<evidence type="ECO:0000256" key="4">
    <source>
        <dbReference type="ARBA" id="ARBA00023136"/>
    </source>
</evidence>
<dbReference type="EMBL" id="CP003051">
    <property type="protein sequence ID" value="AGA91335.1"/>
    <property type="molecule type" value="Genomic_DNA"/>
</dbReference>
<dbReference type="OrthoDB" id="309023at2"/>
<protein>
    <submittedName>
        <fullName evidence="6">Tellurite resistance protein-like permease</fullName>
    </submittedName>
</protein>
<dbReference type="STRING" id="765912.Thimo_2611"/>
<dbReference type="PANTHER" id="PTHR37955:SF1">
    <property type="entry name" value="DEP DOMAIN-CONTAINING PROTEIN"/>
    <property type="match status" value="1"/>
</dbReference>
<dbReference type="PATRIC" id="fig|765912.4.peg.2564"/>
<evidence type="ECO:0000256" key="1">
    <source>
        <dbReference type="ARBA" id="ARBA00004141"/>
    </source>
</evidence>
<feature type="transmembrane region" description="Helical" evidence="5">
    <location>
        <begin position="257"/>
        <end position="278"/>
    </location>
</feature>
<accession>L0H126</accession>
<keyword evidence="2 5" id="KW-0812">Transmembrane</keyword>
<feature type="transmembrane region" description="Helical" evidence="5">
    <location>
        <begin position="84"/>
        <end position="105"/>
    </location>
</feature>
<keyword evidence="3 5" id="KW-1133">Transmembrane helix</keyword>
<feature type="transmembrane region" description="Helical" evidence="5">
    <location>
        <begin position="40"/>
        <end position="63"/>
    </location>
</feature>
<dbReference type="Pfam" id="PF03595">
    <property type="entry name" value="SLAC1"/>
    <property type="match status" value="1"/>
</dbReference>